<protein>
    <submittedName>
        <fullName evidence="1">Uncharacterized protein</fullName>
    </submittedName>
</protein>
<dbReference type="AlphaFoldDB" id="A0ABD2AXB9"/>
<gene>
    <name evidence="1" type="ORF">V1477_018818</name>
</gene>
<evidence type="ECO:0000313" key="1">
    <source>
        <dbReference type="EMBL" id="KAL2724957.1"/>
    </source>
</evidence>
<reference evidence="1 2" key="1">
    <citation type="journal article" date="2024" name="Ann. Entomol. Soc. Am.">
        <title>Genomic analyses of the southern and eastern yellowjacket wasps (Hymenoptera: Vespidae) reveal evolutionary signatures of social life.</title>
        <authorList>
            <person name="Catto M.A."/>
            <person name="Caine P.B."/>
            <person name="Orr S.E."/>
            <person name="Hunt B.G."/>
            <person name="Goodisman M.A.D."/>
        </authorList>
    </citation>
    <scope>NUCLEOTIDE SEQUENCE [LARGE SCALE GENOMIC DNA]</scope>
    <source>
        <strain evidence="1">232</strain>
        <tissue evidence="1">Head and thorax</tissue>
    </source>
</reference>
<organism evidence="1 2">
    <name type="scientific">Vespula maculifrons</name>
    <name type="common">Eastern yellow jacket</name>
    <name type="synonym">Wasp</name>
    <dbReference type="NCBI Taxonomy" id="7453"/>
    <lineage>
        <taxon>Eukaryota</taxon>
        <taxon>Metazoa</taxon>
        <taxon>Ecdysozoa</taxon>
        <taxon>Arthropoda</taxon>
        <taxon>Hexapoda</taxon>
        <taxon>Insecta</taxon>
        <taxon>Pterygota</taxon>
        <taxon>Neoptera</taxon>
        <taxon>Endopterygota</taxon>
        <taxon>Hymenoptera</taxon>
        <taxon>Apocrita</taxon>
        <taxon>Aculeata</taxon>
        <taxon>Vespoidea</taxon>
        <taxon>Vespidae</taxon>
        <taxon>Vespinae</taxon>
        <taxon>Vespula</taxon>
    </lineage>
</organism>
<keyword evidence="2" id="KW-1185">Reference proteome</keyword>
<dbReference type="Proteomes" id="UP001607303">
    <property type="component" value="Unassembled WGS sequence"/>
</dbReference>
<dbReference type="EMBL" id="JAYRBN010000112">
    <property type="protein sequence ID" value="KAL2724957.1"/>
    <property type="molecule type" value="Genomic_DNA"/>
</dbReference>
<sequence>MSVFHNCPQISCTDRKIHNSSCSIKSNKVNSRALTTNINIKTKKIEETTRCVAFHLLQDPPSGVRNKV</sequence>
<evidence type="ECO:0000313" key="2">
    <source>
        <dbReference type="Proteomes" id="UP001607303"/>
    </source>
</evidence>
<accession>A0ABD2AXB9</accession>
<proteinExistence type="predicted"/>
<name>A0ABD2AXB9_VESMC</name>
<comment type="caution">
    <text evidence="1">The sequence shown here is derived from an EMBL/GenBank/DDBJ whole genome shotgun (WGS) entry which is preliminary data.</text>
</comment>